<feature type="domain" description="Ig-like" evidence="6">
    <location>
        <begin position="287"/>
        <end position="379"/>
    </location>
</feature>
<keyword evidence="2" id="KW-0812">Transmembrane</keyword>
<dbReference type="SMART" id="SM00408">
    <property type="entry name" value="IGc2"/>
    <property type="match status" value="3"/>
</dbReference>
<dbReference type="InterPro" id="IPR003598">
    <property type="entry name" value="Ig_sub2"/>
</dbReference>
<evidence type="ECO:0000256" key="1">
    <source>
        <dbReference type="ARBA" id="ARBA00004167"/>
    </source>
</evidence>
<proteinExistence type="predicted"/>
<keyword evidence="5" id="KW-1015">Disulfide bond</keyword>
<evidence type="ECO:0000256" key="5">
    <source>
        <dbReference type="ARBA" id="ARBA00023157"/>
    </source>
</evidence>
<sequence length="383" mass="43167">MLHSLQFMILKLTDFTAGPPINLDKGSMTKSAVLQDKVLSEIILEAMVDTSAKMPCSVLQKADDNVEFIFWYKNDGVNALYTLDARSRPLGEASHVRNETYGDRVKFYVTASQPYLQLDSLRADDSGSYFCRVDYQWSATELTKVNLIVVVPPKKLIIRDDSGQEVQNVAGPYKERSTISLSCEAQKVYPLTVRITSRLSTLAAGRRVDLTCETQGSRPSAKISWWLDGSPLSDHIETVHDNITSSVLRLQPKPQHNRSPISCKAQNPKLYDSALEDVRVLNITYIPQVSLRLIKEEAGREPKEDDYVRLVCEIRANPPVLKVGWLFNDLPLSHNQSSTDMISGNTLVFKRLTRRNRGNYKCYAINDEGRGVSQELVLNISRK</sequence>
<dbReference type="OrthoDB" id="6407805at2759"/>
<dbReference type="InterPro" id="IPR036179">
    <property type="entry name" value="Ig-like_dom_sf"/>
</dbReference>
<dbReference type="InterPro" id="IPR013106">
    <property type="entry name" value="Ig_V-set"/>
</dbReference>
<evidence type="ECO:0000259" key="6">
    <source>
        <dbReference type="PROSITE" id="PS50835"/>
    </source>
</evidence>
<evidence type="ECO:0000313" key="8">
    <source>
        <dbReference type="Proteomes" id="UP000886998"/>
    </source>
</evidence>
<dbReference type="InterPro" id="IPR013162">
    <property type="entry name" value="CD80_C2-set"/>
</dbReference>
<keyword evidence="8" id="KW-1185">Reference proteome</keyword>
<dbReference type="PROSITE" id="PS50835">
    <property type="entry name" value="IG_LIKE"/>
    <property type="match status" value="3"/>
</dbReference>
<dbReference type="InterPro" id="IPR007110">
    <property type="entry name" value="Ig-like_dom"/>
</dbReference>
<dbReference type="SMART" id="SM00406">
    <property type="entry name" value="IGv"/>
    <property type="match status" value="1"/>
</dbReference>
<feature type="domain" description="Ig-like" evidence="6">
    <location>
        <begin position="19"/>
        <end position="143"/>
    </location>
</feature>
<dbReference type="AlphaFoldDB" id="A0A8X6YW23"/>
<evidence type="ECO:0000256" key="4">
    <source>
        <dbReference type="ARBA" id="ARBA00023136"/>
    </source>
</evidence>
<dbReference type="SMART" id="SM00409">
    <property type="entry name" value="IG"/>
    <property type="match status" value="2"/>
</dbReference>
<reference evidence="7" key="1">
    <citation type="submission" date="2020-08" db="EMBL/GenBank/DDBJ databases">
        <title>Multicomponent nature underlies the extraordinary mechanical properties of spider dragline silk.</title>
        <authorList>
            <person name="Kono N."/>
            <person name="Nakamura H."/>
            <person name="Mori M."/>
            <person name="Yoshida Y."/>
            <person name="Ohtoshi R."/>
            <person name="Malay A.D."/>
            <person name="Moran D.A.P."/>
            <person name="Tomita M."/>
            <person name="Numata K."/>
            <person name="Arakawa K."/>
        </authorList>
    </citation>
    <scope>NUCLEOTIDE SEQUENCE</scope>
</reference>
<name>A0A8X6YW23_9ARAC</name>
<dbReference type="Pfam" id="PF08205">
    <property type="entry name" value="C2-set_2"/>
    <property type="match status" value="1"/>
</dbReference>
<keyword evidence="3" id="KW-1133">Transmembrane helix</keyword>
<gene>
    <name evidence="7" type="primary">HMCN2_5</name>
    <name evidence="7" type="ORF">TNIN_207951</name>
</gene>
<dbReference type="SUPFAM" id="SSF48726">
    <property type="entry name" value="Immunoglobulin"/>
    <property type="match status" value="2"/>
</dbReference>
<dbReference type="Pfam" id="PF07686">
    <property type="entry name" value="V-set"/>
    <property type="match status" value="1"/>
</dbReference>
<feature type="domain" description="Ig-like" evidence="6">
    <location>
        <begin position="190"/>
        <end position="282"/>
    </location>
</feature>
<dbReference type="CDD" id="cd00096">
    <property type="entry name" value="Ig"/>
    <property type="match status" value="1"/>
</dbReference>
<protein>
    <submittedName>
        <fullName evidence="7">Hemicentin-2</fullName>
    </submittedName>
</protein>
<keyword evidence="4" id="KW-0472">Membrane</keyword>
<dbReference type="Proteomes" id="UP000886998">
    <property type="component" value="Unassembled WGS sequence"/>
</dbReference>
<dbReference type="Gene3D" id="2.60.40.10">
    <property type="entry name" value="Immunoglobulins"/>
    <property type="match status" value="3"/>
</dbReference>
<evidence type="ECO:0000313" key="7">
    <source>
        <dbReference type="EMBL" id="GFY79433.1"/>
    </source>
</evidence>
<dbReference type="PANTHER" id="PTHR23278">
    <property type="entry name" value="SIDESTEP PROTEIN"/>
    <property type="match status" value="1"/>
</dbReference>
<comment type="caution">
    <text evidence="7">The sequence shown here is derived from an EMBL/GenBank/DDBJ whole genome shotgun (WGS) entry which is preliminary data.</text>
</comment>
<dbReference type="InterPro" id="IPR013783">
    <property type="entry name" value="Ig-like_fold"/>
</dbReference>
<accession>A0A8X6YW23</accession>
<dbReference type="EMBL" id="BMAV01023573">
    <property type="protein sequence ID" value="GFY79433.1"/>
    <property type="molecule type" value="Genomic_DNA"/>
</dbReference>
<evidence type="ECO:0000256" key="3">
    <source>
        <dbReference type="ARBA" id="ARBA00022989"/>
    </source>
</evidence>
<dbReference type="InterPro" id="IPR003599">
    <property type="entry name" value="Ig_sub"/>
</dbReference>
<dbReference type="GO" id="GO:0016020">
    <property type="term" value="C:membrane"/>
    <property type="evidence" value="ECO:0007669"/>
    <property type="project" value="UniProtKB-SubCell"/>
</dbReference>
<organism evidence="7 8">
    <name type="scientific">Trichonephila inaurata madagascariensis</name>
    <dbReference type="NCBI Taxonomy" id="2747483"/>
    <lineage>
        <taxon>Eukaryota</taxon>
        <taxon>Metazoa</taxon>
        <taxon>Ecdysozoa</taxon>
        <taxon>Arthropoda</taxon>
        <taxon>Chelicerata</taxon>
        <taxon>Arachnida</taxon>
        <taxon>Araneae</taxon>
        <taxon>Araneomorphae</taxon>
        <taxon>Entelegynae</taxon>
        <taxon>Araneoidea</taxon>
        <taxon>Nephilidae</taxon>
        <taxon>Trichonephila</taxon>
        <taxon>Trichonephila inaurata</taxon>
    </lineage>
</organism>
<evidence type="ECO:0000256" key="2">
    <source>
        <dbReference type="ARBA" id="ARBA00022692"/>
    </source>
</evidence>
<dbReference type="PANTHER" id="PTHR23278:SF19">
    <property type="entry name" value="OBSCURIN"/>
    <property type="match status" value="1"/>
</dbReference>
<dbReference type="Pfam" id="PF13927">
    <property type="entry name" value="Ig_3"/>
    <property type="match status" value="1"/>
</dbReference>
<comment type="subcellular location">
    <subcellularLocation>
        <location evidence="1">Membrane</location>
        <topology evidence="1">Single-pass membrane protein</topology>
    </subcellularLocation>
</comment>